<accession>G5A668</accession>
<dbReference type="GeneID" id="20642588"/>
<reference evidence="1 2" key="1">
    <citation type="journal article" date="2006" name="Science">
        <title>Phytophthora genome sequences uncover evolutionary origins and mechanisms of pathogenesis.</title>
        <authorList>
            <person name="Tyler B.M."/>
            <person name="Tripathy S."/>
            <person name="Zhang X."/>
            <person name="Dehal P."/>
            <person name="Jiang R.H."/>
            <person name="Aerts A."/>
            <person name="Arredondo F.D."/>
            <person name="Baxter L."/>
            <person name="Bensasson D."/>
            <person name="Beynon J.L."/>
            <person name="Chapman J."/>
            <person name="Damasceno C.M."/>
            <person name="Dorrance A.E."/>
            <person name="Dou D."/>
            <person name="Dickerman A.W."/>
            <person name="Dubchak I.L."/>
            <person name="Garbelotto M."/>
            <person name="Gijzen M."/>
            <person name="Gordon S.G."/>
            <person name="Govers F."/>
            <person name="Grunwald N.J."/>
            <person name="Huang W."/>
            <person name="Ivors K.L."/>
            <person name="Jones R.W."/>
            <person name="Kamoun S."/>
            <person name="Krampis K."/>
            <person name="Lamour K.H."/>
            <person name="Lee M.K."/>
            <person name="McDonald W.H."/>
            <person name="Medina M."/>
            <person name="Meijer H.J."/>
            <person name="Nordberg E.K."/>
            <person name="Maclean D.J."/>
            <person name="Ospina-Giraldo M.D."/>
            <person name="Morris P.F."/>
            <person name="Phuntumart V."/>
            <person name="Putnam N.H."/>
            <person name="Rash S."/>
            <person name="Rose J.K."/>
            <person name="Sakihama Y."/>
            <person name="Salamov A.A."/>
            <person name="Savidor A."/>
            <person name="Scheuring C.F."/>
            <person name="Smith B.M."/>
            <person name="Sobral B.W."/>
            <person name="Terry A."/>
            <person name="Torto-Alalibo T.A."/>
            <person name="Win J."/>
            <person name="Xu Z."/>
            <person name="Zhang H."/>
            <person name="Grigoriev I.V."/>
            <person name="Rokhsar D.S."/>
            <person name="Boore J.L."/>
        </authorList>
    </citation>
    <scope>NUCLEOTIDE SEQUENCE [LARGE SCALE GENOMIC DNA]</scope>
    <source>
        <strain evidence="1 2">P6497</strain>
    </source>
</reference>
<protein>
    <submittedName>
        <fullName evidence="1">Uncharacterized protein</fullName>
    </submittedName>
</protein>
<proteinExistence type="predicted"/>
<organism evidence="1 2">
    <name type="scientific">Phytophthora sojae (strain P6497)</name>
    <name type="common">Soybean stem and root rot agent</name>
    <name type="synonym">Phytophthora megasperma f. sp. glycines</name>
    <dbReference type="NCBI Taxonomy" id="1094619"/>
    <lineage>
        <taxon>Eukaryota</taxon>
        <taxon>Sar</taxon>
        <taxon>Stramenopiles</taxon>
        <taxon>Oomycota</taxon>
        <taxon>Peronosporomycetes</taxon>
        <taxon>Peronosporales</taxon>
        <taxon>Peronosporaceae</taxon>
        <taxon>Phytophthora</taxon>
    </lineage>
</organism>
<evidence type="ECO:0000313" key="2">
    <source>
        <dbReference type="Proteomes" id="UP000002640"/>
    </source>
</evidence>
<dbReference type="InParanoid" id="G5A668"/>
<name>G5A668_PHYSP</name>
<evidence type="ECO:0000313" key="1">
    <source>
        <dbReference type="EMBL" id="EGZ08823.1"/>
    </source>
</evidence>
<dbReference type="AlphaFoldDB" id="G5A668"/>
<dbReference type="RefSeq" id="XP_009535456.1">
    <property type="nucleotide sequence ID" value="XM_009537161.1"/>
</dbReference>
<sequence>MQSLIALSRCSATLEFTHSVVTFQFTLYHCELSRRRADERQAHHKLQGATNQGGEYLSTAKLTGTNDLTRIITADELLQQSKELQKKVEAILQDPLMTKTKEWEKHGWNPAIVAEEIRLDTVKKLLPNVEKFRASPQHRLYEAFGKFWKEHYPGSIVLKYD</sequence>
<dbReference type="Proteomes" id="UP000002640">
    <property type="component" value="Unassembled WGS sequence"/>
</dbReference>
<keyword evidence="2" id="KW-1185">Reference proteome</keyword>
<gene>
    <name evidence="1" type="ORF">PHYSODRAFT_305703</name>
</gene>
<dbReference type="KEGG" id="psoj:PHYSODRAFT_305703"/>
<dbReference type="EMBL" id="JH159160">
    <property type="protein sequence ID" value="EGZ08823.1"/>
    <property type="molecule type" value="Genomic_DNA"/>
</dbReference>